<keyword evidence="5 7" id="KW-1133">Transmembrane helix</keyword>
<evidence type="ECO:0000256" key="4">
    <source>
        <dbReference type="ARBA" id="ARBA00022692"/>
    </source>
</evidence>
<dbReference type="GO" id="GO:0005886">
    <property type="term" value="C:plasma membrane"/>
    <property type="evidence" value="ECO:0007669"/>
    <property type="project" value="UniProtKB-SubCell"/>
</dbReference>
<feature type="transmembrane region" description="Helical" evidence="7">
    <location>
        <begin position="383"/>
        <end position="401"/>
    </location>
</feature>
<keyword evidence="10" id="KW-1185">Reference proteome</keyword>
<dbReference type="Proteomes" id="UP000298347">
    <property type="component" value="Unassembled WGS sequence"/>
</dbReference>
<accession>A0A4Z0GL59</accession>
<evidence type="ECO:0000256" key="7">
    <source>
        <dbReference type="SAM" id="Phobius"/>
    </source>
</evidence>
<dbReference type="InterPro" id="IPR011701">
    <property type="entry name" value="MFS"/>
</dbReference>
<protein>
    <submittedName>
        <fullName evidence="9">MFS transporter</fullName>
    </submittedName>
</protein>
<feature type="domain" description="Major facilitator superfamily (MFS) profile" evidence="8">
    <location>
        <begin position="1"/>
        <end position="405"/>
    </location>
</feature>
<sequence length="422" mass="46992">MRFRDFHKNIKIRIIETFTSRFVGGMIFPFMTIYLAQHFGAKTTGMLLLITVFIGIVNSFLGGYLSDQFGRKKVMLWAEIARLMAFIIMMLCNSPFLVSPSITFMMMIVNSISWGLAGPANDAMLIDVSTPEQRKLMYSITYWANNLSIAIGGILGALLFQHYLFELFVALCIVECEVVILVAFFIQESHSRQVGTIGISEHLAQLFSNYQTVFRDKLFVMFVIAGVLVFSMELQLTNYIGIRLSRDMPTQTVLFWPVNGLTMMGFLRSENTILVALLVLFVSKLGGLMKDKTTLILSCTLFSIGYGVLSYTNNIWLLIGFMLILTVGEVFRVPVEQSYTAAIPPDDARSTYMAINGLKYNTAMLIASLTITIGTYLPTLATSLIITGIGLTGTVIYYLIIPSLENRIALKNSEPGGVQAKA</sequence>
<evidence type="ECO:0000256" key="5">
    <source>
        <dbReference type="ARBA" id="ARBA00022989"/>
    </source>
</evidence>
<comment type="caution">
    <text evidence="9">The sequence shown here is derived from an EMBL/GenBank/DDBJ whole genome shotgun (WGS) entry which is preliminary data.</text>
</comment>
<dbReference type="CDD" id="cd17329">
    <property type="entry name" value="MFS_MdtH_MDR_like"/>
    <property type="match status" value="1"/>
</dbReference>
<dbReference type="AlphaFoldDB" id="A0A4Z0GL59"/>
<evidence type="ECO:0000313" key="10">
    <source>
        <dbReference type="Proteomes" id="UP000298347"/>
    </source>
</evidence>
<feature type="transmembrane region" description="Helical" evidence="7">
    <location>
        <begin position="358"/>
        <end position="377"/>
    </location>
</feature>
<dbReference type="InterPro" id="IPR020846">
    <property type="entry name" value="MFS_dom"/>
</dbReference>
<feature type="transmembrane region" description="Helical" evidence="7">
    <location>
        <begin position="21"/>
        <end position="40"/>
    </location>
</feature>
<gene>
    <name evidence="9" type="ORF">E4665_11360</name>
</gene>
<dbReference type="SUPFAM" id="SSF103473">
    <property type="entry name" value="MFS general substrate transporter"/>
    <property type="match status" value="1"/>
</dbReference>
<dbReference type="EMBL" id="SRJD01000012">
    <property type="protein sequence ID" value="TGA97693.1"/>
    <property type="molecule type" value="Genomic_DNA"/>
</dbReference>
<dbReference type="InterPro" id="IPR050171">
    <property type="entry name" value="MFS_Transporters"/>
</dbReference>
<feature type="transmembrane region" description="Helical" evidence="7">
    <location>
        <begin position="167"/>
        <end position="186"/>
    </location>
</feature>
<keyword evidence="6 7" id="KW-0472">Membrane</keyword>
<reference evidence="9 10" key="1">
    <citation type="journal article" date="2015" name="Int. J. Syst. Evol. Microbiol.">
        <title>Sporolactobacillus shoreae sp. nov. and Sporolactobacillus spathodeae sp. nov., two spore-forming lactic acid bacteria isolated from tree barks in Thailand.</title>
        <authorList>
            <person name="Thamacharoensuk T."/>
            <person name="Kitahara M."/>
            <person name="Ohkuma M."/>
            <person name="Thongchul N."/>
            <person name="Tanasupawat S."/>
        </authorList>
    </citation>
    <scope>NUCLEOTIDE SEQUENCE [LARGE SCALE GENOMIC DNA]</scope>
    <source>
        <strain evidence="9 10">BK92</strain>
    </source>
</reference>
<evidence type="ECO:0000259" key="8">
    <source>
        <dbReference type="PROSITE" id="PS50850"/>
    </source>
</evidence>
<dbReference type="PANTHER" id="PTHR23517:SF3">
    <property type="entry name" value="INTEGRAL MEMBRANE TRANSPORT PROTEIN"/>
    <property type="match status" value="1"/>
</dbReference>
<dbReference type="InterPro" id="IPR005829">
    <property type="entry name" value="Sugar_transporter_CS"/>
</dbReference>
<dbReference type="PANTHER" id="PTHR23517">
    <property type="entry name" value="RESISTANCE PROTEIN MDTM, PUTATIVE-RELATED-RELATED"/>
    <property type="match status" value="1"/>
</dbReference>
<dbReference type="Gene3D" id="1.20.1250.20">
    <property type="entry name" value="MFS general substrate transporter like domains"/>
    <property type="match status" value="2"/>
</dbReference>
<feature type="transmembrane region" description="Helical" evidence="7">
    <location>
        <begin position="46"/>
        <end position="64"/>
    </location>
</feature>
<feature type="transmembrane region" description="Helical" evidence="7">
    <location>
        <begin position="218"/>
        <end position="240"/>
    </location>
</feature>
<organism evidence="9 10">
    <name type="scientific">Sporolactobacillus shoreae</name>
    <dbReference type="NCBI Taxonomy" id="1465501"/>
    <lineage>
        <taxon>Bacteria</taxon>
        <taxon>Bacillati</taxon>
        <taxon>Bacillota</taxon>
        <taxon>Bacilli</taxon>
        <taxon>Bacillales</taxon>
        <taxon>Sporolactobacillaceae</taxon>
        <taxon>Sporolactobacillus</taxon>
    </lineage>
</organism>
<keyword evidence="4 7" id="KW-0812">Transmembrane</keyword>
<name>A0A4Z0GL59_9BACL</name>
<feature type="transmembrane region" description="Helical" evidence="7">
    <location>
        <begin position="140"/>
        <end position="161"/>
    </location>
</feature>
<evidence type="ECO:0000256" key="6">
    <source>
        <dbReference type="ARBA" id="ARBA00023136"/>
    </source>
</evidence>
<dbReference type="PROSITE" id="PS00216">
    <property type="entry name" value="SUGAR_TRANSPORT_1"/>
    <property type="match status" value="1"/>
</dbReference>
<comment type="subcellular location">
    <subcellularLocation>
        <location evidence="1">Cell membrane</location>
        <topology evidence="1">Multi-pass membrane protein</topology>
    </subcellularLocation>
</comment>
<proteinExistence type="predicted"/>
<dbReference type="GO" id="GO:0022857">
    <property type="term" value="F:transmembrane transporter activity"/>
    <property type="evidence" value="ECO:0007669"/>
    <property type="project" value="InterPro"/>
</dbReference>
<keyword evidence="3" id="KW-1003">Cell membrane</keyword>
<evidence type="ECO:0000313" key="9">
    <source>
        <dbReference type="EMBL" id="TGA97693.1"/>
    </source>
</evidence>
<feature type="transmembrane region" description="Helical" evidence="7">
    <location>
        <begin position="315"/>
        <end position="335"/>
    </location>
</feature>
<keyword evidence="2" id="KW-0813">Transport</keyword>
<dbReference type="InterPro" id="IPR036259">
    <property type="entry name" value="MFS_trans_sf"/>
</dbReference>
<evidence type="ECO:0000256" key="2">
    <source>
        <dbReference type="ARBA" id="ARBA00022448"/>
    </source>
</evidence>
<dbReference type="Pfam" id="PF07690">
    <property type="entry name" value="MFS_1"/>
    <property type="match status" value="1"/>
</dbReference>
<dbReference type="PROSITE" id="PS50850">
    <property type="entry name" value="MFS"/>
    <property type="match status" value="1"/>
</dbReference>
<dbReference type="OrthoDB" id="9793283at2"/>
<evidence type="ECO:0000256" key="3">
    <source>
        <dbReference type="ARBA" id="ARBA00022475"/>
    </source>
</evidence>
<dbReference type="RefSeq" id="WP_135348903.1">
    <property type="nucleotide sequence ID" value="NZ_SRJD01000012.1"/>
</dbReference>
<evidence type="ECO:0000256" key="1">
    <source>
        <dbReference type="ARBA" id="ARBA00004651"/>
    </source>
</evidence>